<sequence>MMPGETYADFAAGLRDASDRNLVEELVLLAQFYRCLNLTVRQLVKLWNPTTLEQAVDYATKIDDTNANAARGMQNIGQPWATAPSPYLIPMKGTTGQTMVIPGVGGTGMPLDAMVTTQMATASGDARTISLFTNPQGVWNKFSGTWDVPKGRQWNSKLRAETARKERKSSAEPSLTRGASGAATRADKKAKAMLAAASSDSSDDGTEAGPPPKRAKTNGSSVRQVTTPDKEEEGSRKRNDWRHRGTGATEMSPGVTRAAFLATLPTDVPIP</sequence>
<name>A0A9W7CXH7_9STRA</name>
<evidence type="ECO:0000256" key="1">
    <source>
        <dbReference type="SAM" id="MobiDB-lite"/>
    </source>
</evidence>
<comment type="caution">
    <text evidence="2">The sequence shown here is derived from an EMBL/GenBank/DDBJ whole genome shotgun (WGS) entry which is preliminary data.</text>
</comment>
<accession>A0A9W7CXH7</accession>
<keyword evidence="3" id="KW-1185">Reference proteome</keyword>
<organism evidence="2 3">
    <name type="scientific">Phytophthora fragariaefolia</name>
    <dbReference type="NCBI Taxonomy" id="1490495"/>
    <lineage>
        <taxon>Eukaryota</taxon>
        <taxon>Sar</taxon>
        <taxon>Stramenopiles</taxon>
        <taxon>Oomycota</taxon>
        <taxon>Peronosporomycetes</taxon>
        <taxon>Peronosporales</taxon>
        <taxon>Peronosporaceae</taxon>
        <taxon>Phytophthora</taxon>
    </lineage>
</organism>
<dbReference type="AlphaFoldDB" id="A0A9W7CXH7"/>
<dbReference type="Proteomes" id="UP001165121">
    <property type="component" value="Unassembled WGS sequence"/>
</dbReference>
<reference evidence="2" key="1">
    <citation type="submission" date="2023-04" db="EMBL/GenBank/DDBJ databases">
        <title>Phytophthora fragariaefolia NBRC 109709.</title>
        <authorList>
            <person name="Ichikawa N."/>
            <person name="Sato H."/>
            <person name="Tonouchi N."/>
        </authorList>
    </citation>
    <scope>NUCLEOTIDE SEQUENCE</scope>
    <source>
        <strain evidence="2">NBRC 109709</strain>
    </source>
</reference>
<dbReference type="EMBL" id="BSXT01001670">
    <property type="protein sequence ID" value="GMF44402.1"/>
    <property type="molecule type" value="Genomic_DNA"/>
</dbReference>
<evidence type="ECO:0000313" key="3">
    <source>
        <dbReference type="Proteomes" id="UP001165121"/>
    </source>
</evidence>
<protein>
    <submittedName>
        <fullName evidence="2">Unnamed protein product</fullName>
    </submittedName>
</protein>
<evidence type="ECO:0000313" key="2">
    <source>
        <dbReference type="EMBL" id="GMF44402.1"/>
    </source>
</evidence>
<feature type="region of interest" description="Disordered" evidence="1">
    <location>
        <begin position="142"/>
        <end position="271"/>
    </location>
</feature>
<gene>
    <name evidence="2" type="ORF">Pfra01_001544200</name>
</gene>
<proteinExistence type="predicted"/>
<feature type="compositionally biased region" description="Polar residues" evidence="1">
    <location>
        <begin position="217"/>
        <end position="227"/>
    </location>
</feature>
<feature type="compositionally biased region" description="Basic and acidic residues" evidence="1">
    <location>
        <begin position="158"/>
        <end position="170"/>
    </location>
</feature>